<evidence type="ECO:0000313" key="3">
    <source>
        <dbReference type="Proteomes" id="UP001066276"/>
    </source>
</evidence>
<evidence type="ECO:0000313" key="2">
    <source>
        <dbReference type="EMBL" id="KAJ1160019.1"/>
    </source>
</evidence>
<dbReference type="AlphaFoldDB" id="A0AAV7S4U8"/>
<comment type="caution">
    <text evidence="2">The sequence shown here is derived from an EMBL/GenBank/DDBJ whole genome shotgun (WGS) entry which is preliminary data.</text>
</comment>
<protein>
    <submittedName>
        <fullName evidence="2">Uncharacterized protein</fullName>
    </submittedName>
</protein>
<gene>
    <name evidence="2" type="ORF">NDU88_000521</name>
</gene>
<organism evidence="2 3">
    <name type="scientific">Pleurodeles waltl</name>
    <name type="common">Iberian ribbed newt</name>
    <dbReference type="NCBI Taxonomy" id="8319"/>
    <lineage>
        <taxon>Eukaryota</taxon>
        <taxon>Metazoa</taxon>
        <taxon>Chordata</taxon>
        <taxon>Craniata</taxon>
        <taxon>Vertebrata</taxon>
        <taxon>Euteleostomi</taxon>
        <taxon>Amphibia</taxon>
        <taxon>Batrachia</taxon>
        <taxon>Caudata</taxon>
        <taxon>Salamandroidea</taxon>
        <taxon>Salamandridae</taxon>
        <taxon>Pleurodelinae</taxon>
        <taxon>Pleurodeles</taxon>
    </lineage>
</organism>
<proteinExistence type="predicted"/>
<keyword evidence="3" id="KW-1185">Reference proteome</keyword>
<name>A0AAV7S4U8_PLEWA</name>
<dbReference type="Proteomes" id="UP001066276">
    <property type="component" value="Chromosome 4_2"/>
</dbReference>
<reference evidence="2" key="1">
    <citation type="journal article" date="2022" name="bioRxiv">
        <title>Sequencing and chromosome-scale assembly of the giantPleurodeles waltlgenome.</title>
        <authorList>
            <person name="Brown T."/>
            <person name="Elewa A."/>
            <person name="Iarovenko S."/>
            <person name="Subramanian E."/>
            <person name="Araus A.J."/>
            <person name="Petzold A."/>
            <person name="Susuki M."/>
            <person name="Suzuki K.-i.T."/>
            <person name="Hayashi T."/>
            <person name="Toyoda A."/>
            <person name="Oliveira C."/>
            <person name="Osipova E."/>
            <person name="Leigh N.D."/>
            <person name="Simon A."/>
            <person name="Yun M.H."/>
        </authorList>
    </citation>
    <scope>NUCLEOTIDE SEQUENCE</scope>
    <source>
        <strain evidence="2">20211129_DDA</strain>
        <tissue evidence="2">Liver</tissue>
    </source>
</reference>
<sequence length="171" mass="18206">MCAPYARRCRHELNLRSAVEETNTPHRSDYAGCERPAIQEVPGASIAARLTEGERPELQWPTGEDGPGAPNKTQESREGGRGVRRLMLPGPGDALPRGGTVPSWLSWRDGEGTGNGLGRTWGPTSLTGAKRLRWGAEGGAPGTILNRRQGDKVGRVHGPSGSRGGALVERP</sequence>
<dbReference type="EMBL" id="JANPWB010000008">
    <property type="protein sequence ID" value="KAJ1160019.1"/>
    <property type="molecule type" value="Genomic_DNA"/>
</dbReference>
<accession>A0AAV7S4U8</accession>
<evidence type="ECO:0000256" key="1">
    <source>
        <dbReference type="SAM" id="MobiDB-lite"/>
    </source>
</evidence>
<feature type="region of interest" description="Disordered" evidence="1">
    <location>
        <begin position="134"/>
        <end position="171"/>
    </location>
</feature>
<feature type="region of interest" description="Disordered" evidence="1">
    <location>
        <begin position="54"/>
        <end position="102"/>
    </location>
</feature>